<feature type="compositionally biased region" description="Basic and acidic residues" evidence="1">
    <location>
        <begin position="548"/>
        <end position="561"/>
    </location>
</feature>
<feature type="compositionally biased region" description="Basic and acidic residues" evidence="1">
    <location>
        <begin position="156"/>
        <end position="172"/>
    </location>
</feature>
<evidence type="ECO:0000313" key="2">
    <source>
        <dbReference type="Proteomes" id="UP000515125"/>
    </source>
</evidence>
<feature type="compositionally biased region" description="Low complexity" evidence="1">
    <location>
        <begin position="224"/>
        <end position="236"/>
    </location>
</feature>
<dbReference type="SUPFAM" id="SSF55486">
    <property type="entry name" value="Metalloproteases ('zincins'), catalytic domain"/>
    <property type="match status" value="1"/>
</dbReference>
<feature type="region of interest" description="Disordered" evidence="1">
    <location>
        <begin position="144"/>
        <end position="236"/>
    </location>
</feature>
<dbReference type="AlphaFoldDB" id="A0A6P6RT98"/>
<accession>A0A6P6RT98</accession>
<gene>
    <name evidence="3" type="primary">LOC34623737</name>
</gene>
<feature type="region of interest" description="Disordered" evidence="1">
    <location>
        <begin position="510"/>
        <end position="576"/>
    </location>
</feature>
<evidence type="ECO:0000256" key="1">
    <source>
        <dbReference type="SAM" id="MobiDB-lite"/>
    </source>
</evidence>
<evidence type="ECO:0000313" key="3">
    <source>
        <dbReference type="RefSeq" id="XP_026190707.1"/>
    </source>
</evidence>
<name>A0A6P6RT98_9EIME</name>
<keyword evidence="2" id="KW-1185">Reference proteome</keyword>
<feature type="compositionally biased region" description="Acidic residues" evidence="1">
    <location>
        <begin position="562"/>
        <end position="576"/>
    </location>
</feature>
<dbReference type="OrthoDB" id="397118at2759"/>
<proteinExistence type="predicted"/>
<dbReference type="Gene3D" id="1.10.1370.30">
    <property type="match status" value="1"/>
</dbReference>
<dbReference type="RefSeq" id="XP_026190707.1">
    <property type="nucleotide sequence ID" value="XM_026334922.1"/>
</dbReference>
<protein>
    <submittedName>
        <fullName evidence="3">Uncharacterized protein LOC34623737</fullName>
    </submittedName>
</protein>
<reference evidence="3" key="1">
    <citation type="submission" date="2025-08" db="UniProtKB">
        <authorList>
            <consortium name="RefSeq"/>
        </authorList>
    </citation>
    <scope>IDENTIFICATION</scope>
</reference>
<organism evidence="2 3">
    <name type="scientific">Cyclospora cayetanensis</name>
    <dbReference type="NCBI Taxonomy" id="88456"/>
    <lineage>
        <taxon>Eukaryota</taxon>
        <taxon>Sar</taxon>
        <taxon>Alveolata</taxon>
        <taxon>Apicomplexa</taxon>
        <taxon>Conoidasida</taxon>
        <taxon>Coccidia</taxon>
        <taxon>Eucoccidiorida</taxon>
        <taxon>Eimeriorina</taxon>
        <taxon>Eimeriidae</taxon>
        <taxon>Cyclospora</taxon>
    </lineage>
</organism>
<feature type="compositionally biased region" description="Basic and acidic residues" evidence="1">
    <location>
        <begin position="515"/>
        <end position="536"/>
    </location>
</feature>
<sequence>MLQPLRPASDPAPYFSDPLNAEPHSSLRRYLCVLHAWLDRVTPHLLFFELEASGTPPELLSVHLRSSAFVRSRKAYLSLLLKQRKHMLPWDTETVLEARKPYDAPLVATTALKQQLALSHVPSPFSEEPQTGDDADATTVTTTLTRKGTEEGEVEADTRTHGQKKVEEEKGTEVGIQARTHLDAERPIQAQQEGVTEKDSMTGKQRPLKEKKRHSKEARAETVSLTTAQQATQHSSQAIRKRALEAVDQGIRSQRLDVLAAVSLNAVSGIWGIDSKQRNYPVSPKAGFAAYLPFCDKELTKLIEEKRIDAAADPSKRPGSYTRPATPDTGPFVVVSFGGTIKDVRTLAREATHACLLSLRSPLGALAWVPPPALAETAARLGERILNEKLRADATTSMERLAQELVHEAREEGILFPEQFDKLWLQATEEMFGSEGTVFDSFGPIGRTWATVLHFHMLPFSVYLYALAPLMAELIAQGIETHPREAQQKLFAVLAATKDDSPLNLLSELQSAQSHGEHKNEDMKSERNRDGMEFGGKHSKHMASDTVRASKVEDDDAHLYTEEDDSEAEEPEKDPTEDLLAIEEEPLLFSQLFEALSINPQDVGVWTRALKAHFGGLQQKAPCSFLAKNTLSLLNLLSPLFSRS</sequence>
<dbReference type="GeneID" id="34623737"/>
<dbReference type="Proteomes" id="UP000515125">
    <property type="component" value="Unplaced"/>
</dbReference>